<dbReference type="Pfam" id="PF03783">
    <property type="entry name" value="CsgG"/>
    <property type="match status" value="1"/>
</dbReference>
<comment type="caution">
    <text evidence="1">The sequence shown here is derived from an EMBL/GenBank/DDBJ whole genome shotgun (WGS) entry which is preliminary data.</text>
</comment>
<organism evidence="1 2">
    <name type="scientific">Leptospira saintgironsiae</name>
    <dbReference type="NCBI Taxonomy" id="2023183"/>
    <lineage>
        <taxon>Bacteria</taxon>
        <taxon>Pseudomonadati</taxon>
        <taxon>Spirochaetota</taxon>
        <taxon>Spirochaetia</taxon>
        <taxon>Leptospirales</taxon>
        <taxon>Leptospiraceae</taxon>
        <taxon>Leptospira</taxon>
    </lineage>
</organism>
<gene>
    <name evidence="1" type="ORF">CH362_17070</name>
</gene>
<accession>A0A2M9Y8A8</accession>
<evidence type="ECO:0000313" key="1">
    <source>
        <dbReference type="EMBL" id="PJZ47808.1"/>
    </source>
</evidence>
<dbReference type="GO" id="GO:0030288">
    <property type="term" value="C:outer membrane-bounded periplasmic space"/>
    <property type="evidence" value="ECO:0007669"/>
    <property type="project" value="InterPro"/>
</dbReference>
<dbReference type="RefSeq" id="WP_100711532.1">
    <property type="nucleotide sequence ID" value="NZ_NPDR01000010.1"/>
</dbReference>
<protein>
    <submittedName>
        <fullName evidence="1">Curli production assembly/transport component CsgG domain protein</fullName>
    </submittedName>
</protein>
<dbReference type="Gene3D" id="3.40.50.10610">
    <property type="entry name" value="ABC-type transport auxiliary lipoprotein component"/>
    <property type="match status" value="1"/>
</dbReference>
<dbReference type="AlphaFoldDB" id="A0A2M9Y8A8"/>
<reference evidence="1 2" key="1">
    <citation type="submission" date="2017-07" db="EMBL/GenBank/DDBJ databases">
        <title>Leptospira spp. isolated from tropical soils.</title>
        <authorList>
            <person name="Thibeaux R."/>
            <person name="Iraola G."/>
            <person name="Ferres I."/>
            <person name="Bierque E."/>
            <person name="Girault D."/>
            <person name="Soupe-Gilbert M.-E."/>
            <person name="Picardeau M."/>
            <person name="Goarant C."/>
        </authorList>
    </citation>
    <scope>NUCLEOTIDE SEQUENCE [LARGE SCALE GENOMIC DNA]</scope>
    <source>
        <strain evidence="1 2">FH4-C-A2</strain>
    </source>
</reference>
<keyword evidence="2" id="KW-1185">Reference proteome</keyword>
<name>A0A2M9Y8A8_9LEPT</name>
<dbReference type="InterPro" id="IPR005534">
    <property type="entry name" value="Curli_assmbl/transp-comp_CsgG"/>
</dbReference>
<dbReference type="EMBL" id="NPDR01000010">
    <property type="protein sequence ID" value="PJZ47808.1"/>
    <property type="molecule type" value="Genomic_DNA"/>
</dbReference>
<dbReference type="Proteomes" id="UP000231926">
    <property type="component" value="Unassembled WGS sequence"/>
</dbReference>
<proteinExistence type="predicted"/>
<sequence length="201" mass="22775">MRRFPILIFLSAIFISFYGNCRSLPSYDAQLSLGKNPSKFKTSKYIVFPFEFAEGLELTDSQENSQKIVSARNREKAEKALFQAGFTVLERGKLDKLINEITLSKTGITESEGLNLGKMVNANSAVFGKITNYNVARRRLRKHFVAEIILKGVDIETGEILWESTLKGHAPYINGQQTLLDTENKLYEKFVKKLQENTGNK</sequence>
<evidence type="ECO:0000313" key="2">
    <source>
        <dbReference type="Proteomes" id="UP000231926"/>
    </source>
</evidence>
<dbReference type="OrthoDB" id="327074at2"/>